<evidence type="ECO:0000256" key="11">
    <source>
        <dbReference type="ARBA" id="ARBA00044000"/>
    </source>
</evidence>
<feature type="chain" id="PRO_5034297927" description="VWFA domain-containing protein" evidence="13">
    <location>
        <begin position="23"/>
        <end position="2044"/>
    </location>
</feature>
<protein>
    <recommendedName>
        <fullName evidence="14">VWFA domain-containing protein</fullName>
    </recommendedName>
</protein>
<feature type="domain" description="VWFA" evidence="14">
    <location>
        <begin position="419"/>
        <end position="591"/>
    </location>
</feature>
<dbReference type="PRINTS" id="PR00453">
    <property type="entry name" value="VWFADOMAIN"/>
</dbReference>
<dbReference type="InterPro" id="IPR050525">
    <property type="entry name" value="ECM_Assembly_Org"/>
</dbReference>
<evidence type="ECO:0000313" key="15">
    <source>
        <dbReference type="Ensembl" id="ENSNVIP00000004161.1"/>
    </source>
</evidence>
<feature type="domain" description="VWFA" evidence="14">
    <location>
        <begin position="235"/>
        <end position="402"/>
    </location>
</feature>
<dbReference type="PROSITE" id="PS50234">
    <property type="entry name" value="VWFA"/>
    <property type="match status" value="8"/>
</dbReference>
<dbReference type="SUPFAM" id="SSF53300">
    <property type="entry name" value="vWA-like"/>
    <property type="match status" value="9"/>
</dbReference>
<evidence type="ECO:0000256" key="12">
    <source>
        <dbReference type="SAM" id="MobiDB-lite"/>
    </source>
</evidence>
<comment type="function">
    <text evidence="10">Collagen VI acts as a cell-binding protein.</text>
</comment>
<proteinExistence type="inferred from homology"/>
<feature type="domain" description="VWFA" evidence="14">
    <location>
        <begin position="34"/>
        <end position="210"/>
    </location>
</feature>
<feature type="domain" description="VWFA" evidence="14">
    <location>
        <begin position="832"/>
        <end position="1001"/>
    </location>
</feature>
<evidence type="ECO:0000256" key="1">
    <source>
        <dbReference type="ARBA" id="ARBA00004498"/>
    </source>
</evidence>
<evidence type="ECO:0000256" key="6">
    <source>
        <dbReference type="ARBA" id="ARBA00022889"/>
    </source>
</evidence>
<feature type="region of interest" description="Disordered" evidence="12">
    <location>
        <begin position="1403"/>
        <end position="1445"/>
    </location>
</feature>
<dbReference type="InterPro" id="IPR002035">
    <property type="entry name" value="VWF_A"/>
</dbReference>
<dbReference type="Ensembl" id="ENSNVIT00000004897.1">
    <property type="protein sequence ID" value="ENSNVIP00000004161.1"/>
    <property type="gene ID" value="ENSNVIG00000003313.1"/>
</dbReference>
<comment type="subcellular location">
    <subcellularLocation>
        <location evidence="1">Secreted</location>
        <location evidence="1">Extracellular space</location>
        <location evidence="1">Extracellular matrix</location>
    </subcellularLocation>
</comment>
<dbReference type="GeneTree" id="ENSGT00940000163168"/>
<dbReference type="CDD" id="cd01450">
    <property type="entry name" value="vWFA_subfamily_ECM"/>
    <property type="match status" value="2"/>
</dbReference>
<dbReference type="SMART" id="SM00327">
    <property type="entry name" value="VWA"/>
    <property type="match status" value="8"/>
</dbReference>
<feature type="domain" description="VWFA" evidence="14">
    <location>
        <begin position="1013"/>
        <end position="1182"/>
    </location>
</feature>
<dbReference type="InterPro" id="IPR008160">
    <property type="entry name" value="Collagen"/>
</dbReference>
<comment type="similarity">
    <text evidence="11">Belongs to the type VI collagen family.</text>
</comment>
<dbReference type="PANTHER" id="PTHR24020">
    <property type="entry name" value="COLLAGEN ALPHA"/>
    <property type="match status" value="1"/>
</dbReference>
<keyword evidence="9" id="KW-0379">Hydroxylation</keyword>
<dbReference type="GO" id="GO:0005589">
    <property type="term" value="C:collagen type VI trimer"/>
    <property type="evidence" value="ECO:0007669"/>
    <property type="project" value="UniProtKB-ARBA"/>
</dbReference>
<evidence type="ECO:0000256" key="3">
    <source>
        <dbReference type="ARBA" id="ARBA00022530"/>
    </source>
</evidence>
<keyword evidence="6" id="KW-0130">Cell adhesion</keyword>
<feature type="signal peptide" evidence="13">
    <location>
        <begin position="1"/>
        <end position="22"/>
    </location>
</feature>
<dbReference type="Proteomes" id="UP000694425">
    <property type="component" value="Unplaced"/>
</dbReference>
<dbReference type="FunFam" id="3.40.50.410:FF:000021">
    <property type="entry name" value="Collagen, type VI, alpha 3"/>
    <property type="match status" value="1"/>
</dbReference>
<evidence type="ECO:0000256" key="5">
    <source>
        <dbReference type="ARBA" id="ARBA00022737"/>
    </source>
</evidence>
<name>A0A8C7A6V6_NEOVI</name>
<feature type="region of interest" description="Disordered" evidence="12">
    <location>
        <begin position="1994"/>
        <end position="2030"/>
    </location>
</feature>
<evidence type="ECO:0000256" key="10">
    <source>
        <dbReference type="ARBA" id="ARBA00043858"/>
    </source>
</evidence>
<keyword evidence="16" id="KW-1185">Reference proteome</keyword>
<accession>A0A8C7A6V6</accession>
<evidence type="ECO:0000256" key="4">
    <source>
        <dbReference type="ARBA" id="ARBA00022729"/>
    </source>
</evidence>
<dbReference type="FunFam" id="3.40.50.410:FF:000004">
    <property type="entry name" value="collagen alpha-6(VI) chain"/>
    <property type="match status" value="4"/>
</dbReference>
<dbReference type="InterPro" id="IPR036465">
    <property type="entry name" value="vWFA_dom_sf"/>
</dbReference>
<dbReference type="Gene3D" id="3.40.50.410">
    <property type="entry name" value="von Willebrand factor, type A domain"/>
    <property type="match status" value="8"/>
</dbReference>
<dbReference type="FunFam" id="3.40.50.410:FF:000003">
    <property type="entry name" value="Collagen type VI alpha 3 chain"/>
    <property type="match status" value="2"/>
</dbReference>
<keyword evidence="2" id="KW-0964">Secreted</keyword>
<dbReference type="Pfam" id="PF00092">
    <property type="entry name" value="VWA"/>
    <property type="match status" value="8"/>
</dbReference>
<keyword evidence="4 13" id="KW-0732">Signal</keyword>
<dbReference type="CDD" id="cd01472">
    <property type="entry name" value="vWA_collagen"/>
    <property type="match status" value="4"/>
</dbReference>
<dbReference type="Pfam" id="PF01391">
    <property type="entry name" value="Collagen"/>
    <property type="match status" value="1"/>
</dbReference>
<keyword evidence="3" id="KW-0272">Extracellular matrix</keyword>
<evidence type="ECO:0000256" key="13">
    <source>
        <dbReference type="SAM" id="SignalP"/>
    </source>
</evidence>
<evidence type="ECO:0000256" key="9">
    <source>
        <dbReference type="ARBA" id="ARBA00023278"/>
    </source>
</evidence>
<feature type="domain" description="VWFA" evidence="14">
    <location>
        <begin position="622"/>
        <end position="799"/>
    </location>
</feature>
<keyword evidence="5" id="KW-0677">Repeat</keyword>
<dbReference type="GO" id="GO:0007155">
    <property type="term" value="P:cell adhesion"/>
    <property type="evidence" value="ECO:0007669"/>
    <property type="project" value="UniProtKB-KW"/>
</dbReference>
<feature type="compositionally biased region" description="Basic and acidic residues" evidence="12">
    <location>
        <begin position="1420"/>
        <end position="1429"/>
    </location>
</feature>
<keyword evidence="7" id="KW-0176">Collagen</keyword>
<sequence>METWKAFWEFIFLAASFGFIKSQRIVCREASVGDVVFLVDANINPQHTRSVRNFLYIMVNSFNVSKESVRVGLAQYGDQLHSEFLLSSYPRKSDVLKQIQSFQFRPGGHRLGLALQVLLDEHFQTTAGSRATQDVPQVAMVISSSPTEDRVREAAEALKRAGVHIFTVGVKDAVLAELKEIASSPEEKFSSFVPKFSDLGSHAQKLRQQLCNTLAKAAPPADDGFPACREAVLADIVFLVDSSTCIGPQNFQKVKNFLYSVVLGLDITSDQVRVGLAQYNDNIYPAFQLNQYPLKSVVLEQIQNLPYRTGDTNIGSALEFMRIRYLTEAIVILVTDWESNDEVQEAVNKLKEYGVVMYVVGVNVQDIQELEKIASEPFEKYLFNIENFNTLQDFSGSILQTLCSTVEGKIKEFSQVYADVVFLADTSQDTSWATFQWMQNFISRVVDLLDVGRNKYQIGLAQYGGQGHTEFLLNTYQTRDEMTAHIRDHFLPRGGSRRTGKALRYLHQTFFQEAAGSRFLQGVPQYAVVMTSGKSEDEFWDAAQKLREKGVKVMSVGVQDFDRRELEGMATPPLVYEMEGQDGVRQLMQDVGVVIQGTRQPGFGIASEKEPVLACPTTIPTDLVFLIEEFSWDRQSNFQQIVKFLKTTVSSLNVHPDGVRIGLVFYSEKPRLEFSLDAFQNPAQILEYLDKLTYRRRSGRTQTGAALEFLRNQVFIEEKGRRSKHGVQQMAVVITEGFSQDELSKPASLLRKAGVIIYGVGTHLVSESKDLETIASYPPWKHVILLESFLQLSVVGNKIRNQLCPETVDRSVSLSGMGQDPQEDCVHMEKADIYFLIDGSSSINHDNFLEMKMFMKEAIKRFQIGPDRVRFGVVQYSDEIDIHFILNQYSSVSGLKAAIDDIQQKNGGTMTGEALSSMAQVFANTTRSNVPWYLIIITNGKSEDPVAEPAEALRRDGITIYAIGVKNANVMELKEIAKDKMIFTPEFDSLKAIQKDVVQDICSSETCKNRQADIIFLIDGSESISPENFEKMKGFVKRMVNQADISVDEIQIGLLQFSSAPREEFRLDQYSSKVDIHRAISNVQQMNDGTRTGKALNFTLPFFDSSRGGRPNVQQYLIVITDGVAQDDVVMPAKALRDRNIIIFAIGVGEAKSAQLLQITDDPQKVYYEENFESLQNLEKEILLKVCLPQGCNIDLSIGIDISTPTRQVEQKLQGLLPELMQQLTLLSNISCSDAGGLDLMFRYLVPGSNGQLIFDSGFKKYSNDIIQTFLIHQTATSNKMDADFLQSLGDHAIHPSSAKVKILLVFTDGLDDSFQKLKITSELLRSKGLSGLLFIGLEGVHKLEELQELEFGRGFLYNQPLSITLQSLPSILLKQLDSIVERRCCNICIKCYGEDGYQGDSGNPGSKGKPGADGLPGHPGEEGGHGERGPQGLPGPRGEEGCPGVRGPKVSIDLKLWNSFPVLVLSLEFDEHLTFSGNAGFPGLIGTPGDQGPPGPVGNISSYSLRHHLFRGIAENLKSGSFPSEVVFALDMSNDVSQSDFERMRNILLSLLERMEISDSNCPMGARVAIGKPALLQAVRAIPLQGSSGSRNLGEAMRFVARHVFKRVRSGLLVRKVAVFFQAGWSHDQDAFSTATLELSALDITSAIITFTEVHNLPYDLLMDGTNRFQLFIWETERHQDVEHMAHCTLCYDKCRPDPECEQSVPGPLTADMDMAFVVDSSYGVGADVYRTALSLVDAVLNDLEVAAQPSMSPRGARAALVMHTTPDFWPGAGNPPVLEGFHLTSYGQKIRMRKYIREASRRSLQGPPALGHALEWTLEKVLLAAPLPRPVRVLFAIVASETSSWDQEKLRTLSLKAKCEGITLFVLALGPGVSTQELAELEGVASLPTEQHLLRLEGISDQEVAYAQGFTRAFLNILKNGINQYPSPELIGKCGGPNRGDTLLKPFRSIRRLPKPQFGRSGFADDLEALEGTDVLLKENRKATMKSVSWQEALDSHEKNGYGAERNGQERSTRRKQTGKEGNSGTAYGKNQTISCSLDCLH</sequence>
<reference evidence="15" key="1">
    <citation type="submission" date="2025-08" db="UniProtKB">
        <authorList>
            <consortium name="Ensembl"/>
        </authorList>
    </citation>
    <scope>IDENTIFICATION</scope>
</reference>
<evidence type="ECO:0000256" key="7">
    <source>
        <dbReference type="ARBA" id="ARBA00023119"/>
    </source>
</evidence>
<feature type="domain" description="VWFA" evidence="14">
    <location>
        <begin position="1715"/>
        <end position="1920"/>
    </location>
</feature>
<dbReference type="PANTHER" id="PTHR24020:SF90">
    <property type="entry name" value="COLLAGEN ALPHA-1(XXI) CHAIN"/>
    <property type="match status" value="1"/>
</dbReference>
<keyword evidence="8" id="KW-0325">Glycoprotein</keyword>
<evidence type="ECO:0000256" key="8">
    <source>
        <dbReference type="ARBA" id="ARBA00023180"/>
    </source>
</evidence>
<evidence type="ECO:0000256" key="2">
    <source>
        <dbReference type="ARBA" id="ARBA00022525"/>
    </source>
</evidence>
<reference evidence="15" key="2">
    <citation type="submission" date="2025-09" db="UniProtKB">
        <authorList>
            <consortium name="Ensembl"/>
        </authorList>
    </citation>
    <scope>IDENTIFICATION</scope>
</reference>
<feature type="domain" description="VWFA" evidence="14">
    <location>
        <begin position="1526"/>
        <end position="1571"/>
    </location>
</feature>
<evidence type="ECO:0000313" key="16">
    <source>
        <dbReference type="Proteomes" id="UP000694425"/>
    </source>
</evidence>
<evidence type="ECO:0000259" key="14">
    <source>
        <dbReference type="PROSITE" id="PS50234"/>
    </source>
</evidence>
<organism evidence="15 16">
    <name type="scientific">Neovison vison</name>
    <name type="common">American mink</name>
    <name type="synonym">Mustela vison</name>
    <dbReference type="NCBI Taxonomy" id="452646"/>
    <lineage>
        <taxon>Eukaryota</taxon>
        <taxon>Metazoa</taxon>
        <taxon>Chordata</taxon>
        <taxon>Craniata</taxon>
        <taxon>Vertebrata</taxon>
        <taxon>Euteleostomi</taxon>
        <taxon>Mammalia</taxon>
        <taxon>Eutheria</taxon>
        <taxon>Laurasiatheria</taxon>
        <taxon>Carnivora</taxon>
        <taxon>Caniformia</taxon>
        <taxon>Musteloidea</taxon>
        <taxon>Mustelidae</taxon>
        <taxon>Mustelinae</taxon>
        <taxon>Neogale</taxon>
    </lineage>
</organism>